<accession>A0ABV8P446</accession>
<dbReference type="InterPro" id="IPR052517">
    <property type="entry name" value="GlcG_carb_metab_protein"/>
</dbReference>
<gene>
    <name evidence="1" type="ORF">ACFOY1_20450</name>
</gene>
<dbReference type="Proteomes" id="UP001595848">
    <property type="component" value="Unassembled WGS sequence"/>
</dbReference>
<evidence type="ECO:0000313" key="2">
    <source>
        <dbReference type="Proteomes" id="UP001595848"/>
    </source>
</evidence>
<keyword evidence="2" id="KW-1185">Reference proteome</keyword>
<sequence length="146" mass="14619">MTRLTLKQADAIAGGTLAKGKELGLAPLTVVVLDAGGHAVVLKRDDGSSIMRPELATAKAWGALGMGFGGRELARRANKAPGFFAALNSISDGRMAPVPGSALIRDGQGEVIGAVGVSGDTSENDEACLVPAVLAAGLTPDTGDPL</sequence>
<dbReference type="RefSeq" id="WP_217966467.1">
    <property type="nucleotide sequence ID" value="NZ_JAHTBN010000014.1"/>
</dbReference>
<comment type="caution">
    <text evidence="1">The sequence shown here is derived from an EMBL/GenBank/DDBJ whole genome shotgun (WGS) entry which is preliminary data.</text>
</comment>
<proteinExistence type="predicted"/>
<dbReference type="PANTHER" id="PTHR34309:SF10">
    <property type="entry name" value="SLR1406 PROTEIN"/>
    <property type="match status" value="1"/>
</dbReference>
<evidence type="ECO:0000313" key="1">
    <source>
        <dbReference type="EMBL" id="MFC4203331.1"/>
    </source>
</evidence>
<name>A0ABV8P446_9BURK</name>
<organism evidence="1 2">
    <name type="scientific">Candidimonas humi</name>
    <dbReference type="NCBI Taxonomy" id="683355"/>
    <lineage>
        <taxon>Bacteria</taxon>
        <taxon>Pseudomonadati</taxon>
        <taxon>Pseudomonadota</taxon>
        <taxon>Betaproteobacteria</taxon>
        <taxon>Burkholderiales</taxon>
        <taxon>Alcaligenaceae</taxon>
        <taxon>Candidimonas</taxon>
    </lineage>
</organism>
<dbReference type="InterPro" id="IPR005624">
    <property type="entry name" value="PduO/GlcC-like"/>
</dbReference>
<reference evidence="2" key="1">
    <citation type="journal article" date="2019" name="Int. J. Syst. Evol. Microbiol.">
        <title>The Global Catalogue of Microorganisms (GCM) 10K type strain sequencing project: providing services to taxonomists for standard genome sequencing and annotation.</title>
        <authorList>
            <consortium name="The Broad Institute Genomics Platform"/>
            <consortium name="The Broad Institute Genome Sequencing Center for Infectious Disease"/>
            <person name="Wu L."/>
            <person name="Ma J."/>
        </authorList>
    </citation>
    <scope>NUCLEOTIDE SEQUENCE [LARGE SCALE GENOMIC DNA]</scope>
    <source>
        <strain evidence="2">LMG 24813</strain>
    </source>
</reference>
<dbReference type="Pfam" id="PF03928">
    <property type="entry name" value="HbpS-like"/>
    <property type="match status" value="1"/>
</dbReference>
<dbReference type="EMBL" id="JBHSBV010000011">
    <property type="protein sequence ID" value="MFC4203331.1"/>
    <property type="molecule type" value="Genomic_DNA"/>
</dbReference>
<protein>
    <submittedName>
        <fullName evidence="1">Heme-binding protein</fullName>
    </submittedName>
</protein>
<dbReference type="PANTHER" id="PTHR34309">
    <property type="entry name" value="SLR1406 PROTEIN"/>
    <property type="match status" value="1"/>
</dbReference>